<feature type="coiled-coil region" evidence="9">
    <location>
        <begin position="443"/>
        <end position="470"/>
    </location>
</feature>
<evidence type="ECO:0000259" key="10">
    <source>
        <dbReference type="SMART" id="SM00968"/>
    </source>
</evidence>
<dbReference type="KEGG" id="clus:A9F13_24g00231"/>
<feature type="coiled-coil region" evidence="9">
    <location>
        <begin position="259"/>
        <end position="371"/>
    </location>
</feature>
<evidence type="ECO:0000256" key="8">
    <source>
        <dbReference type="PIRNR" id="PIRNR005719"/>
    </source>
</evidence>
<name>A0AA91SZN0_CLALS</name>
<keyword evidence="5 9" id="KW-0175">Coiled coil</keyword>
<dbReference type="GO" id="GO:0007059">
    <property type="term" value="P:chromosome segregation"/>
    <property type="evidence" value="ECO:0007669"/>
    <property type="project" value="UniProtKB-ARBA"/>
</dbReference>
<evidence type="ECO:0000256" key="2">
    <source>
        <dbReference type="ARBA" id="ARBA00005917"/>
    </source>
</evidence>
<dbReference type="GO" id="GO:0051276">
    <property type="term" value="P:chromosome organization"/>
    <property type="evidence" value="ECO:0007669"/>
    <property type="project" value="InterPro"/>
</dbReference>
<dbReference type="SMART" id="SM00968">
    <property type="entry name" value="SMC_hinge"/>
    <property type="match status" value="1"/>
</dbReference>
<evidence type="ECO:0000256" key="3">
    <source>
        <dbReference type="ARBA" id="ARBA00022618"/>
    </source>
</evidence>
<dbReference type="InterPro" id="IPR041741">
    <property type="entry name" value="SMC3_ABC_euk"/>
</dbReference>
<dbReference type="InterPro" id="IPR027417">
    <property type="entry name" value="P-loop_NTPase"/>
</dbReference>
<dbReference type="InterPro" id="IPR003395">
    <property type="entry name" value="RecF/RecN/SMC_N"/>
</dbReference>
<dbReference type="GO" id="GO:0005634">
    <property type="term" value="C:nucleus"/>
    <property type="evidence" value="ECO:0007669"/>
    <property type="project" value="UniProtKB-SubCell"/>
</dbReference>
<dbReference type="AlphaFoldDB" id="A0AA91SZN0"/>
<dbReference type="Pfam" id="PF06470">
    <property type="entry name" value="SMC_hinge"/>
    <property type="match status" value="1"/>
</dbReference>
<evidence type="ECO:0000256" key="5">
    <source>
        <dbReference type="ARBA" id="ARBA00023054"/>
    </source>
</evidence>
<keyword evidence="7" id="KW-0131">Cell cycle</keyword>
<reference evidence="11 12" key="1">
    <citation type="submission" date="2017-04" db="EMBL/GenBank/DDBJ databases">
        <title>Draft genome of the yeast Clavispora lusitaniae type strain CBS 6936.</title>
        <authorList>
            <person name="Durrens P."/>
            <person name="Klopp C."/>
            <person name="Biteau N."/>
            <person name="Fitton-Ouhabi V."/>
            <person name="Dementhon K."/>
            <person name="Accoceberry I."/>
            <person name="Sherman D.J."/>
            <person name="Noel T."/>
        </authorList>
    </citation>
    <scope>NUCLEOTIDE SEQUENCE [LARGE SCALE GENOMIC DNA]</scope>
    <source>
        <strain evidence="11 12">CBS 6936</strain>
    </source>
</reference>
<feature type="coiled-coil region" evidence="9">
    <location>
        <begin position="756"/>
        <end position="906"/>
    </location>
</feature>
<comment type="subcellular location">
    <subcellularLocation>
        <location evidence="1 8">Nucleus</location>
    </subcellularLocation>
</comment>
<dbReference type="Gene3D" id="3.40.50.300">
    <property type="entry name" value="P-loop containing nucleotide triphosphate hydrolases"/>
    <property type="match status" value="2"/>
</dbReference>
<evidence type="ECO:0000313" key="11">
    <source>
        <dbReference type="EMBL" id="OVF05126.1"/>
    </source>
</evidence>
<sequence length="1193" mass="135351">MYIKKIIIQGFKTYKNTTEIDLLSPHFNVVVGRNGSGKSNFFAAIRFVLSDTYTHMTREERQGLIHEGSGTVMSAYVEIIFDNSDRRFPIQKDEIAIRRTIGLKKDDYSMDGRSATRSDIMNLLESAGFSRSNPYYIVPQGKITALTNSKDSERLSLLKEVSGAKVFEAKLKESTKEMAHSNLKMDRIDESMEKLEEKLSDLQLESNDLKEYQQLEKKRKIYEFNLFDRELSSLSTQIQEYDEEYESVISSSHKDISELEKREKLCQDLQTEIDSLSSKLKVSSLEKEQAASDYNRALQNVAEKEASAAELSSTLGNIQADAEDQQERKAKLISMISANDATLLSELRPKLARLAEEENALNEEMADLSLKQRLLYAKQSRFSKFVSKAERNEWLDGEVNKLTEDLKAKSHQYDEVLEQRNENQEKLIECEGSINDLRAVLDDENQQKKIQDIEKRIEDIRAKITGLSDERKKLWRTEIKVRSLYDSAEHDFMAAIHKVAQTMDRAQAKGLDAVQEISERLNLQENVFGTLAESFTISDKYKTAVEVIAGNSLFHVLVDTDETASAIMSELVRLKAGRVTFIPLNRINVTPTTFPELEGHEYIPLIKKIKYSNKKVGKAIEQVFGKAVVCGNLQKGYELARSYNLNAITLDGDRVSTKGVISGGFRDYKTSRLESLKMKTRKKKEIMKLKEELATCAERLRVVNEDLTSATNQLDTELANVDKQKASLEPQRAELHHLLAKKFNLEKEITANQNTVDTLSSTISNLKAKLSQYKDEMNSKFSQALSESETEELANSSAKLSELEDKLNQTVSESASLETQISLLEAENSNFNAQLKAILVSGDHNEVGARQQEVSVLSKDIEALKKNLKELKKGLDSSISRHAELLSQVETKKTELEKENKHQVQTVKRLEGVGKKTERILSKKAILNNRREEVQEKINEIGVLPEEAFQQETFAGLSSDELLVFLNDTNRELKRYAHINRKAMEQYATFTKEKEELEARKEELERSKVSIEQLMKSLEQQKGNAIKKSFEQVSESFQEIFEKLVPNGIGRLVMRTKENTDGVLGDQSIEDYVGVSIQVSFNSKEDEQLQIEQLSGGQKSLCAIALILAIQKCDPAPFYLFDEVDANLDTQYRTAVANMIQALAKSAQFICTTFRPEMLQVANMFFGVSFSNKVSTIREIQQEDALSFVEAQR</sequence>
<gene>
    <name evidence="11" type="ORF">A9F13_24g00231</name>
</gene>
<dbReference type="InterPro" id="IPR010935">
    <property type="entry name" value="SMC_hinge"/>
</dbReference>
<feature type="coiled-coil region" evidence="9">
    <location>
        <begin position="966"/>
        <end position="1024"/>
    </location>
</feature>
<dbReference type="Gene3D" id="1.20.1060.20">
    <property type="match status" value="1"/>
</dbReference>
<dbReference type="GO" id="GO:0016887">
    <property type="term" value="F:ATP hydrolysis activity"/>
    <property type="evidence" value="ECO:0007669"/>
    <property type="project" value="InterPro"/>
</dbReference>
<evidence type="ECO:0000256" key="6">
    <source>
        <dbReference type="ARBA" id="ARBA00023242"/>
    </source>
</evidence>
<dbReference type="Proteomes" id="UP000195602">
    <property type="component" value="Unassembled WGS sequence"/>
</dbReference>
<feature type="coiled-coil region" evidence="9">
    <location>
        <begin position="679"/>
        <end position="706"/>
    </location>
</feature>
<feature type="coiled-coil region" evidence="9">
    <location>
        <begin position="178"/>
        <end position="215"/>
    </location>
</feature>
<keyword evidence="6 8" id="KW-0539">Nucleus</keyword>
<dbReference type="GO" id="GO:0051301">
    <property type="term" value="P:cell division"/>
    <property type="evidence" value="ECO:0007669"/>
    <property type="project" value="UniProtKB-KW"/>
</dbReference>
<proteinExistence type="inferred from homology"/>
<evidence type="ECO:0000256" key="7">
    <source>
        <dbReference type="ARBA" id="ARBA00023306"/>
    </source>
</evidence>
<evidence type="ECO:0000256" key="4">
    <source>
        <dbReference type="ARBA" id="ARBA00022776"/>
    </source>
</evidence>
<dbReference type="GO" id="GO:0005694">
    <property type="term" value="C:chromosome"/>
    <property type="evidence" value="ECO:0007669"/>
    <property type="project" value="InterPro"/>
</dbReference>
<protein>
    <recommendedName>
        <fullName evidence="8">Structural maintenance of chromosomes protein</fullName>
    </recommendedName>
</protein>
<dbReference type="PANTHER" id="PTHR43977">
    <property type="entry name" value="STRUCTURAL MAINTENANCE OF CHROMOSOMES PROTEIN 3"/>
    <property type="match status" value="1"/>
</dbReference>
<evidence type="ECO:0000256" key="9">
    <source>
        <dbReference type="SAM" id="Coils"/>
    </source>
</evidence>
<dbReference type="EMBL" id="LYUB02000024">
    <property type="protein sequence ID" value="OVF05126.1"/>
    <property type="molecule type" value="Genomic_DNA"/>
</dbReference>
<dbReference type="Pfam" id="PF02463">
    <property type="entry name" value="SMC_N"/>
    <property type="match status" value="1"/>
</dbReference>
<keyword evidence="3" id="KW-0132">Cell division</keyword>
<dbReference type="SUPFAM" id="SSF75553">
    <property type="entry name" value="Smc hinge domain"/>
    <property type="match status" value="1"/>
</dbReference>
<dbReference type="FunFam" id="3.40.50.300:FF:000424">
    <property type="entry name" value="Structural maintenance of chromosomes 3"/>
    <property type="match status" value="1"/>
</dbReference>
<organism evidence="11 12">
    <name type="scientific">Clavispora lusitaniae</name>
    <name type="common">Candida lusitaniae</name>
    <dbReference type="NCBI Taxonomy" id="36911"/>
    <lineage>
        <taxon>Eukaryota</taxon>
        <taxon>Fungi</taxon>
        <taxon>Dikarya</taxon>
        <taxon>Ascomycota</taxon>
        <taxon>Saccharomycotina</taxon>
        <taxon>Pichiomycetes</taxon>
        <taxon>Metschnikowiaceae</taxon>
        <taxon>Clavispora</taxon>
    </lineage>
</organism>
<evidence type="ECO:0000313" key="12">
    <source>
        <dbReference type="Proteomes" id="UP000195602"/>
    </source>
</evidence>
<dbReference type="GO" id="GO:0005524">
    <property type="term" value="F:ATP binding"/>
    <property type="evidence" value="ECO:0007669"/>
    <property type="project" value="InterPro"/>
</dbReference>
<evidence type="ECO:0000256" key="1">
    <source>
        <dbReference type="ARBA" id="ARBA00004123"/>
    </source>
</evidence>
<comment type="caution">
    <text evidence="11">The sequence shown here is derived from an EMBL/GenBank/DDBJ whole genome shotgun (WGS) entry which is preliminary data.</text>
</comment>
<dbReference type="InterPro" id="IPR024704">
    <property type="entry name" value="SMC"/>
</dbReference>
<dbReference type="CDD" id="cd03272">
    <property type="entry name" value="ABC_SMC3_euk"/>
    <property type="match status" value="1"/>
</dbReference>
<dbReference type="PIRSF" id="PIRSF005719">
    <property type="entry name" value="SMC"/>
    <property type="match status" value="1"/>
</dbReference>
<dbReference type="SUPFAM" id="SSF52540">
    <property type="entry name" value="P-loop containing nucleoside triphosphate hydrolases"/>
    <property type="match status" value="1"/>
</dbReference>
<keyword evidence="4" id="KW-0498">Mitosis</keyword>
<accession>A0AA91SZN0</accession>
<feature type="domain" description="SMC hinge" evidence="10">
    <location>
        <begin position="525"/>
        <end position="640"/>
    </location>
</feature>
<comment type="similarity">
    <text evidence="2">Belongs to the SMC family. SMC3 subfamily.</text>
</comment>
<dbReference type="FunFam" id="3.40.50.300:FF:000370">
    <property type="entry name" value="Structural maintenance of chromosomes 3"/>
    <property type="match status" value="1"/>
</dbReference>
<dbReference type="InterPro" id="IPR036277">
    <property type="entry name" value="SMC_hinge_sf"/>
</dbReference>
<dbReference type="Gene3D" id="3.30.70.1620">
    <property type="match status" value="1"/>
</dbReference>